<feature type="transmembrane region" description="Helical" evidence="7">
    <location>
        <begin position="32"/>
        <end position="53"/>
    </location>
</feature>
<protein>
    <submittedName>
        <fullName evidence="9">TRIC cation channel family protein</fullName>
    </submittedName>
</protein>
<dbReference type="PANTHER" id="PTHR30506">
    <property type="entry name" value="INNER MEMBRANE PROTEIN"/>
    <property type="match status" value="1"/>
</dbReference>
<gene>
    <name evidence="9" type="ORF">NX722_10930</name>
</gene>
<keyword evidence="5 7" id="KW-1133">Transmembrane helix</keyword>
<evidence type="ECO:0000256" key="3">
    <source>
        <dbReference type="ARBA" id="ARBA00022475"/>
    </source>
</evidence>
<feature type="transmembrane region" description="Helical" evidence="7">
    <location>
        <begin position="6"/>
        <end position="23"/>
    </location>
</feature>
<name>A0ABT3MUT4_9GAMM</name>
<accession>A0ABT3MUT4</accession>
<keyword evidence="10" id="KW-1185">Reference proteome</keyword>
<comment type="similarity">
    <text evidence="2">Belongs to the UPF0126 family.</text>
</comment>
<dbReference type="PANTHER" id="PTHR30506:SF3">
    <property type="entry name" value="UPF0126 INNER MEMBRANE PROTEIN YADS-RELATED"/>
    <property type="match status" value="1"/>
</dbReference>
<comment type="caution">
    <text evidence="9">The sequence shown here is derived from an EMBL/GenBank/DDBJ whole genome shotgun (WGS) entry which is preliminary data.</text>
</comment>
<feature type="transmembrane region" description="Helical" evidence="7">
    <location>
        <begin position="65"/>
        <end position="81"/>
    </location>
</feature>
<evidence type="ECO:0000313" key="9">
    <source>
        <dbReference type="EMBL" id="MCW7553140.1"/>
    </source>
</evidence>
<feature type="transmembrane region" description="Helical" evidence="7">
    <location>
        <begin position="150"/>
        <end position="168"/>
    </location>
</feature>
<feature type="transmembrane region" description="Helical" evidence="7">
    <location>
        <begin position="174"/>
        <end position="193"/>
    </location>
</feature>
<sequence>MLLYSLDLIGTAAFALTGLLIACQNKMDFSRACVLAFATAVGGGTLRDLLLSFNLNSVFWIDDSAYLVVILLCVSVGQMLTKLRRGSGMALQLMDAVGFAALVTVGSAIASQATGSPIVTGLMGIVNASGSVAMRNLLTGASFRTLIKTCYIAVACLGGLVFVSGQWLSLPAHLVIALTFIATLTLRVVVMCGSKRQSLA</sequence>
<evidence type="ECO:0000256" key="2">
    <source>
        <dbReference type="ARBA" id="ARBA00008193"/>
    </source>
</evidence>
<dbReference type="RefSeq" id="WP_262568000.1">
    <property type="nucleotide sequence ID" value="NZ_JAPFCC010000001.1"/>
</dbReference>
<comment type="subcellular location">
    <subcellularLocation>
        <location evidence="1">Cell membrane</location>
        <topology evidence="1">Multi-pass membrane protein</topology>
    </subcellularLocation>
</comment>
<organism evidence="9 10">
    <name type="scientific">Endozoicomonas gorgoniicola</name>
    <dbReference type="NCBI Taxonomy" id="1234144"/>
    <lineage>
        <taxon>Bacteria</taxon>
        <taxon>Pseudomonadati</taxon>
        <taxon>Pseudomonadota</taxon>
        <taxon>Gammaproteobacteria</taxon>
        <taxon>Oceanospirillales</taxon>
        <taxon>Endozoicomonadaceae</taxon>
        <taxon>Endozoicomonas</taxon>
    </lineage>
</organism>
<reference evidence="9 10" key="1">
    <citation type="submission" date="2022-10" db="EMBL/GenBank/DDBJ databases">
        <title>High-quality genome sequences of two octocoral-associated bacteria, Endozoicomonas euniceicola EF212 and Endozoicomonas gorgoniicola PS125.</title>
        <authorList>
            <person name="Chiou Y.-J."/>
            <person name="Chen Y.-H."/>
        </authorList>
    </citation>
    <scope>NUCLEOTIDE SEQUENCE [LARGE SCALE GENOMIC DNA]</scope>
    <source>
        <strain evidence="9 10">PS125</strain>
    </source>
</reference>
<evidence type="ECO:0000313" key="10">
    <source>
        <dbReference type="Proteomes" id="UP001209854"/>
    </source>
</evidence>
<keyword evidence="6 7" id="KW-0472">Membrane</keyword>
<evidence type="ECO:0000256" key="6">
    <source>
        <dbReference type="ARBA" id="ARBA00023136"/>
    </source>
</evidence>
<feature type="domain" description="Glycine transporter" evidence="8">
    <location>
        <begin position="6"/>
        <end position="76"/>
    </location>
</feature>
<evidence type="ECO:0000256" key="1">
    <source>
        <dbReference type="ARBA" id="ARBA00004651"/>
    </source>
</evidence>
<evidence type="ECO:0000256" key="4">
    <source>
        <dbReference type="ARBA" id="ARBA00022692"/>
    </source>
</evidence>
<proteinExistence type="inferred from homology"/>
<feature type="transmembrane region" description="Helical" evidence="7">
    <location>
        <begin position="118"/>
        <end position="138"/>
    </location>
</feature>
<dbReference type="InterPro" id="IPR005115">
    <property type="entry name" value="Gly_transporter"/>
</dbReference>
<dbReference type="EMBL" id="JAPFCC010000001">
    <property type="protein sequence ID" value="MCW7553140.1"/>
    <property type="molecule type" value="Genomic_DNA"/>
</dbReference>
<keyword evidence="4 7" id="KW-0812">Transmembrane</keyword>
<feature type="transmembrane region" description="Helical" evidence="7">
    <location>
        <begin position="93"/>
        <end position="112"/>
    </location>
</feature>
<dbReference type="Proteomes" id="UP001209854">
    <property type="component" value="Unassembled WGS sequence"/>
</dbReference>
<evidence type="ECO:0000256" key="7">
    <source>
        <dbReference type="SAM" id="Phobius"/>
    </source>
</evidence>
<evidence type="ECO:0000259" key="8">
    <source>
        <dbReference type="Pfam" id="PF03458"/>
    </source>
</evidence>
<keyword evidence="3" id="KW-1003">Cell membrane</keyword>
<dbReference type="Pfam" id="PF03458">
    <property type="entry name" value="Gly_transporter"/>
    <property type="match status" value="1"/>
</dbReference>
<evidence type="ECO:0000256" key="5">
    <source>
        <dbReference type="ARBA" id="ARBA00022989"/>
    </source>
</evidence>